<dbReference type="PROSITE" id="PS51257">
    <property type="entry name" value="PROKAR_LIPOPROTEIN"/>
    <property type="match status" value="1"/>
</dbReference>
<name>W7YB72_9BACT</name>
<evidence type="ECO:0000313" key="3">
    <source>
        <dbReference type="Proteomes" id="UP000019402"/>
    </source>
</evidence>
<dbReference type="AlphaFoldDB" id="W7YB72"/>
<dbReference type="EMBL" id="BAMD01000002">
    <property type="protein sequence ID" value="GAF01631.1"/>
    <property type="molecule type" value="Genomic_DNA"/>
</dbReference>
<protein>
    <recommendedName>
        <fullName evidence="1">BT-3987-like N-terminal domain-containing protein</fullName>
    </recommendedName>
</protein>
<reference evidence="2 3" key="1">
    <citation type="journal article" date="2014" name="Genome Announc.">
        <title>Draft Genome Sequence of Cytophaga fermentans JCM 21142T, a Facultative Anaerobe Isolated from Marine Mud.</title>
        <authorList>
            <person name="Starns D."/>
            <person name="Oshima K."/>
            <person name="Suda W."/>
            <person name="Iino T."/>
            <person name="Yuki M."/>
            <person name="Inoue J."/>
            <person name="Kitamura K."/>
            <person name="Iida T."/>
            <person name="Darby A."/>
            <person name="Hattori M."/>
            <person name="Ohkuma M."/>
        </authorList>
    </citation>
    <scope>NUCLEOTIDE SEQUENCE [LARGE SCALE GENOMIC DNA]</scope>
    <source>
        <strain evidence="2 3">JCM 21142</strain>
    </source>
</reference>
<keyword evidence="3" id="KW-1185">Reference proteome</keyword>
<dbReference type="InterPro" id="IPR013728">
    <property type="entry name" value="BT_3987-like_N"/>
</dbReference>
<evidence type="ECO:0000259" key="1">
    <source>
        <dbReference type="Pfam" id="PF08522"/>
    </source>
</evidence>
<evidence type="ECO:0000313" key="2">
    <source>
        <dbReference type="EMBL" id="GAF01631.1"/>
    </source>
</evidence>
<comment type="caution">
    <text evidence="2">The sequence shown here is derived from an EMBL/GenBank/DDBJ whole genome shotgun (WGS) entry which is preliminary data.</text>
</comment>
<dbReference type="OrthoDB" id="1041979at2"/>
<dbReference type="Proteomes" id="UP000019402">
    <property type="component" value="Unassembled WGS sequence"/>
</dbReference>
<accession>W7YB72</accession>
<sequence>MMMNNNRFKVISQMMVSLIIIGLTFSSCGYDDFVENEFDYTAVYFPKETIARTFIMDEGMRIGVGVVLGGVLSNTQDVDVAFSLSDDAEVNNAGYTVLPEDYYELVDAEGNPSNNVITIPAGSVQGFVYVQADSAKFLSDPLSLGNNYALSFGIESVENADSILSDFSSTLITFSYINQLYGYYIQKGQYVKSDAEGSETFSYPEGIDDVILLEMKSPTTMKTTSYSTAYSAEMNIVLNDDNSLSIMGADASSTIVDEGGSYYDPSTRTLFLNYSYSSNGNTYKATDELLFRNRVVDEVNQYNEDLIQY</sequence>
<dbReference type="RefSeq" id="WP_027472692.1">
    <property type="nucleotide sequence ID" value="NZ_BAMD01000002.1"/>
</dbReference>
<proteinExistence type="predicted"/>
<organism evidence="2 3">
    <name type="scientific">Saccharicrinis fermentans DSM 9555 = JCM 21142</name>
    <dbReference type="NCBI Taxonomy" id="869213"/>
    <lineage>
        <taxon>Bacteria</taxon>
        <taxon>Pseudomonadati</taxon>
        <taxon>Bacteroidota</taxon>
        <taxon>Bacteroidia</taxon>
        <taxon>Marinilabiliales</taxon>
        <taxon>Marinilabiliaceae</taxon>
        <taxon>Saccharicrinis</taxon>
    </lineage>
</organism>
<dbReference type="Pfam" id="PF08522">
    <property type="entry name" value="BT_3987-like_N"/>
    <property type="match status" value="1"/>
</dbReference>
<dbReference type="STRING" id="869213.GCA_000517085_03249"/>
<dbReference type="Gene3D" id="2.60.40.1740">
    <property type="entry name" value="hypothetical protein (bacova_03559)"/>
    <property type="match status" value="1"/>
</dbReference>
<feature type="domain" description="BT-3987-like N-terminal" evidence="1">
    <location>
        <begin position="41"/>
        <end position="160"/>
    </location>
</feature>
<gene>
    <name evidence="2" type="ORF">JCM21142_243</name>
</gene>